<gene>
    <name evidence="1" type="ORF">BOTBODRAFT_223022</name>
</gene>
<keyword evidence="2" id="KW-1185">Reference proteome</keyword>
<sequence length="140" mass="15511">MEGEFCSPLISVGGTILQRAWVRYKSQPNLLGAQAHPIIDASSLRRFPAWVLGGQASSFTHHFITTLRQSSLDRHEPPLLKPLLCPSASDQIHHITSRSMPSHSPSVVPITIARGMSYPYHFRVTSRMQLSPIAAKQTNT</sequence>
<dbReference type="InParanoid" id="A0A067MQM6"/>
<protein>
    <submittedName>
        <fullName evidence="1">Uncharacterized protein</fullName>
    </submittedName>
</protein>
<dbReference type="Proteomes" id="UP000027195">
    <property type="component" value="Unassembled WGS sequence"/>
</dbReference>
<organism evidence="1 2">
    <name type="scientific">Botryobasidium botryosum (strain FD-172 SS1)</name>
    <dbReference type="NCBI Taxonomy" id="930990"/>
    <lineage>
        <taxon>Eukaryota</taxon>
        <taxon>Fungi</taxon>
        <taxon>Dikarya</taxon>
        <taxon>Basidiomycota</taxon>
        <taxon>Agaricomycotina</taxon>
        <taxon>Agaricomycetes</taxon>
        <taxon>Cantharellales</taxon>
        <taxon>Botryobasidiaceae</taxon>
        <taxon>Botryobasidium</taxon>
    </lineage>
</organism>
<evidence type="ECO:0000313" key="1">
    <source>
        <dbReference type="EMBL" id="KDQ17015.1"/>
    </source>
</evidence>
<proteinExistence type="predicted"/>
<reference evidence="2" key="1">
    <citation type="journal article" date="2014" name="Proc. Natl. Acad. Sci. U.S.A.">
        <title>Extensive sampling of basidiomycete genomes demonstrates inadequacy of the white-rot/brown-rot paradigm for wood decay fungi.</title>
        <authorList>
            <person name="Riley R."/>
            <person name="Salamov A.A."/>
            <person name="Brown D.W."/>
            <person name="Nagy L.G."/>
            <person name="Floudas D."/>
            <person name="Held B.W."/>
            <person name="Levasseur A."/>
            <person name="Lombard V."/>
            <person name="Morin E."/>
            <person name="Otillar R."/>
            <person name="Lindquist E.A."/>
            <person name="Sun H."/>
            <person name="LaButti K.M."/>
            <person name="Schmutz J."/>
            <person name="Jabbour D."/>
            <person name="Luo H."/>
            <person name="Baker S.E."/>
            <person name="Pisabarro A.G."/>
            <person name="Walton J.D."/>
            <person name="Blanchette R.A."/>
            <person name="Henrissat B."/>
            <person name="Martin F."/>
            <person name="Cullen D."/>
            <person name="Hibbett D.S."/>
            <person name="Grigoriev I.V."/>
        </authorList>
    </citation>
    <scope>NUCLEOTIDE SEQUENCE [LARGE SCALE GENOMIC DNA]</scope>
    <source>
        <strain evidence="2">FD-172 SS1</strain>
    </source>
</reference>
<accession>A0A067MQM6</accession>
<dbReference type="HOGENOM" id="CLU_1834828_0_0_1"/>
<dbReference type="AlphaFoldDB" id="A0A067MQM6"/>
<name>A0A067MQM6_BOTB1</name>
<evidence type="ECO:0000313" key="2">
    <source>
        <dbReference type="Proteomes" id="UP000027195"/>
    </source>
</evidence>
<dbReference type="EMBL" id="KL198025">
    <property type="protein sequence ID" value="KDQ17015.1"/>
    <property type="molecule type" value="Genomic_DNA"/>
</dbReference>